<dbReference type="PANTHER" id="PTHR12223">
    <property type="entry name" value="VESICULAR MANNOSE-BINDING LECTIN"/>
    <property type="match status" value="1"/>
</dbReference>
<dbReference type="STRING" id="6205.A0A0R3X3E9"/>
<evidence type="ECO:0000256" key="4">
    <source>
        <dbReference type="ARBA" id="ARBA00022989"/>
    </source>
</evidence>
<comment type="subcellular location">
    <subcellularLocation>
        <location evidence="1">Membrane</location>
        <topology evidence="1">Single-pass type I membrane protein</topology>
    </subcellularLocation>
</comment>
<protein>
    <submittedName>
        <fullName evidence="11">L-type lectin-like domain-containing protein</fullName>
    </submittedName>
</protein>
<keyword evidence="5 6" id="KW-0472">Membrane</keyword>
<dbReference type="SUPFAM" id="SSF49899">
    <property type="entry name" value="Concanavalin A-like lectins/glucanases"/>
    <property type="match status" value="1"/>
</dbReference>
<feature type="signal peptide" evidence="7">
    <location>
        <begin position="1"/>
        <end position="18"/>
    </location>
</feature>
<evidence type="ECO:0000313" key="11">
    <source>
        <dbReference type="WBParaSite" id="TTAC_0000787101-mRNA-1"/>
    </source>
</evidence>
<feature type="transmembrane region" description="Helical" evidence="6">
    <location>
        <begin position="260"/>
        <end position="284"/>
    </location>
</feature>
<evidence type="ECO:0000256" key="7">
    <source>
        <dbReference type="SAM" id="SignalP"/>
    </source>
</evidence>
<dbReference type="PROSITE" id="PS51328">
    <property type="entry name" value="L_LECTIN_LIKE"/>
    <property type="match status" value="1"/>
</dbReference>
<dbReference type="GO" id="GO:0000139">
    <property type="term" value="C:Golgi membrane"/>
    <property type="evidence" value="ECO:0007669"/>
    <property type="project" value="TreeGrafter"/>
</dbReference>
<gene>
    <name evidence="9" type="ORF">TTAC_LOCUS7856</name>
</gene>
<dbReference type="Pfam" id="PF03388">
    <property type="entry name" value="Lectin_leg-like"/>
    <property type="match status" value="1"/>
</dbReference>
<feature type="domain" description="L-type lectin-like" evidence="8">
    <location>
        <begin position="1"/>
        <end position="222"/>
    </location>
</feature>
<dbReference type="InterPro" id="IPR013320">
    <property type="entry name" value="ConA-like_dom_sf"/>
</dbReference>
<dbReference type="GO" id="GO:0030134">
    <property type="term" value="C:COPII-coated ER to Golgi transport vesicle"/>
    <property type="evidence" value="ECO:0007669"/>
    <property type="project" value="TreeGrafter"/>
</dbReference>
<evidence type="ECO:0000313" key="10">
    <source>
        <dbReference type="Proteomes" id="UP000274429"/>
    </source>
</evidence>
<evidence type="ECO:0000256" key="1">
    <source>
        <dbReference type="ARBA" id="ARBA00004479"/>
    </source>
</evidence>
<dbReference type="Gene3D" id="2.60.120.200">
    <property type="match status" value="1"/>
</dbReference>
<dbReference type="AlphaFoldDB" id="A0A0R3X3E9"/>
<evidence type="ECO:0000256" key="2">
    <source>
        <dbReference type="ARBA" id="ARBA00022692"/>
    </source>
</evidence>
<keyword evidence="10" id="KW-1185">Reference proteome</keyword>
<evidence type="ECO:0000313" key="9">
    <source>
        <dbReference type="EMBL" id="VDM32325.1"/>
    </source>
</evidence>
<dbReference type="WBParaSite" id="TTAC_0000787101-mRNA-1">
    <property type="protein sequence ID" value="TTAC_0000787101-mRNA-1"/>
    <property type="gene ID" value="TTAC_0000787101"/>
</dbReference>
<accession>A0A0R3X3E9</accession>
<proteinExistence type="predicted"/>
<dbReference type="GO" id="GO:0006888">
    <property type="term" value="P:endoplasmic reticulum to Golgi vesicle-mediated transport"/>
    <property type="evidence" value="ECO:0007669"/>
    <property type="project" value="TreeGrafter"/>
</dbReference>
<dbReference type="PANTHER" id="PTHR12223:SF45">
    <property type="entry name" value="RE50040P"/>
    <property type="match status" value="1"/>
</dbReference>
<dbReference type="OrthoDB" id="270293at2759"/>
<sequence length="295" mass="33484">MKKLWWIDCILLFSLVQCEKFQRRDHSLVPPYTVRLTSEQRGAVAGVSNVYPLYSRDWEIIIDFKVSGSTGSLFGDGFAFWYTANPIKPGPALGAETTFRGLGIFYDTYSNHNGEHGHEHPYVSAMVNNGSVAYDHDHDGTQTQLAGCHAPFRNKNHKTKTRIQYSKDTLSVAMDIDNQNKWTTCFEVSGVHLPTGYYLGVSAATGDLTDIHEILSLKTYDLGLAYTDEELLEDRSAIEPSAESAEPPRPRVEDVPQSSIWSTLFYVFAGFFLLCFCFLARMYYVNNQRRKKRLF</sequence>
<organism evidence="11">
    <name type="scientific">Hydatigena taeniaeformis</name>
    <name type="common">Feline tapeworm</name>
    <name type="synonym">Taenia taeniaeformis</name>
    <dbReference type="NCBI Taxonomy" id="6205"/>
    <lineage>
        <taxon>Eukaryota</taxon>
        <taxon>Metazoa</taxon>
        <taxon>Spiralia</taxon>
        <taxon>Lophotrochozoa</taxon>
        <taxon>Platyhelminthes</taxon>
        <taxon>Cestoda</taxon>
        <taxon>Eucestoda</taxon>
        <taxon>Cyclophyllidea</taxon>
        <taxon>Taeniidae</taxon>
        <taxon>Hydatigera</taxon>
    </lineage>
</organism>
<dbReference type="EMBL" id="UYWX01020413">
    <property type="protein sequence ID" value="VDM32325.1"/>
    <property type="molecule type" value="Genomic_DNA"/>
</dbReference>
<dbReference type="InterPro" id="IPR005052">
    <property type="entry name" value="Lectin_leg"/>
</dbReference>
<dbReference type="Proteomes" id="UP000274429">
    <property type="component" value="Unassembled WGS sequence"/>
</dbReference>
<dbReference type="GO" id="GO:0005537">
    <property type="term" value="F:D-mannose binding"/>
    <property type="evidence" value="ECO:0007669"/>
    <property type="project" value="TreeGrafter"/>
</dbReference>
<evidence type="ECO:0000256" key="5">
    <source>
        <dbReference type="ARBA" id="ARBA00023136"/>
    </source>
</evidence>
<evidence type="ECO:0000259" key="8">
    <source>
        <dbReference type="PROSITE" id="PS51328"/>
    </source>
</evidence>
<keyword evidence="3 7" id="KW-0732">Signal</keyword>
<feature type="chain" id="PRO_5043133164" evidence="7">
    <location>
        <begin position="19"/>
        <end position="295"/>
    </location>
</feature>
<reference evidence="11" key="1">
    <citation type="submission" date="2017-02" db="UniProtKB">
        <authorList>
            <consortium name="WormBaseParasite"/>
        </authorList>
    </citation>
    <scope>IDENTIFICATION</scope>
</reference>
<reference evidence="9 10" key="2">
    <citation type="submission" date="2018-11" db="EMBL/GenBank/DDBJ databases">
        <authorList>
            <consortium name="Pathogen Informatics"/>
        </authorList>
    </citation>
    <scope>NUCLEOTIDE SEQUENCE [LARGE SCALE GENOMIC DNA]</scope>
</reference>
<dbReference type="GO" id="GO:0005789">
    <property type="term" value="C:endoplasmic reticulum membrane"/>
    <property type="evidence" value="ECO:0007669"/>
    <property type="project" value="TreeGrafter"/>
</dbReference>
<evidence type="ECO:0000256" key="3">
    <source>
        <dbReference type="ARBA" id="ARBA00022729"/>
    </source>
</evidence>
<dbReference type="GO" id="GO:0005793">
    <property type="term" value="C:endoplasmic reticulum-Golgi intermediate compartment"/>
    <property type="evidence" value="ECO:0007669"/>
    <property type="project" value="TreeGrafter"/>
</dbReference>
<evidence type="ECO:0000256" key="6">
    <source>
        <dbReference type="SAM" id="Phobius"/>
    </source>
</evidence>
<keyword evidence="4 6" id="KW-1133">Transmembrane helix</keyword>
<keyword evidence="2 6" id="KW-0812">Transmembrane</keyword>
<dbReference type="InterPro" id="IPR051136">
    <property type="entry name" value="Intracellular_Lectin-GPT"/>
</dbReference>
<name>A0A0R3X3E9_HYDTA</name>